<evidence type="ECO:0000313" key="2">
    <source>
        <dbReference type="Proteomes" id="UP000467841"/>
    </source>
</evidence>
<reference evidence="1" key="1">
    <citation type="submission" date="2020-01" db="EMBL/GenBank/DDBJ databases">
        <authorList>
            <person name="Mishra B."/>
        </authorList>
    </citation>
    <scope>NUCLEOTIDE SEQUENCE [LARGE SCALE GENOMIC DNA]</scope>
</reference>
<dbReference type="OrthoDB" id="1709798at2759"/>
<evidence type="ECO:0008006" key="3">
    <source>
        <dbReference type="Google" id="ProtNLM"/>
    </source>
</evidence>
<dbReference type="AlphaFoldDB" id="A0A6D2JDP7"/>
<evidence type="ECO:0000313" key="1">
    <source>
        <dbReference type="EMBL" id="CAA7039092.1"/>
    </source>
</evidence>
<proteinExistence type="predicted"/>
<name>A0A6D2JDP7_9BRAS</name>
<dbReference type="EMBL" id="CACVBM020001206">
    <property type="protein sequence ID" value="CAA7039092.1"/>
    <property type="molecule type" value="Genomic_DNA"/>
</dbReference>
<organism evidence="1 2">
    <name type="scientific">Microthlaspi erraticum</name>
    <dbReference type="NCBI Taxonomy" id="1685480"/>
    <lineage>
        <taxon>Eukaryota</taxon>
        <taxon>Viridiplantae</taxon>
        <taxon>Streptophyta</taxon>
        <taxon>Embryophyta</taxon>
        <taxon>Tracheophyta</taxon>
        <taxon>Spermatophyta</taxon>
        <taxon>Magnoliopsida</taxon>
        <taxon>eudicotyledons</taxon>
        <taxon>Gunneridae</taxon>
        <taxon>Pentapetalae</taxon>
        <taxon>rosids</taxon>
        <taxon>malvids</taxon>
        <taxon>Brassicales</taxon>
        <taxon>Brassicaceae</taxon>
        <taxon>Coluteocarpeae</taxon>
        <taxon>Microthlaspi</taxon>
    </lineage>
</organism>
<gene>
    <name evidence="1" type="ORF">MERR_LOCUS26327</name>
</gene>
<protein>
    <recommendedName>
        <fullName evidence="3">Reverse transcriptase Ty1/copia-type domain-containing protein</fullName>
    </recommendedName>
</protein>
<dbReference type="Proteomes" id="UP000467841">
    <property type="component" value="Unassembled WGS sequence"/>
</dbReference>
<comment type="caution">
    <text evidence="1">The sequence shown here is derived from an EMBL/GenBank/DDBJ whole genome shotgun (WGS) entry which is preliminary data.</text>
</comment>
<accession>A0A6D2JDP7</accession>
<sequence>MRMFLSCQGTREFFRKQVPSSFTDIVQGHIANLQEYDRLKIPCSHALLAGDSLGLLPSTLAGHVFKPNVWQTTYCEYVCPEGNSADEVLPADLSKLELMPPRNRRLLGRRKRKRIPSTGEIPIDVKSAFLNGILQEEVYVAQPKGLKILHILSMLHQRNCGQDLFTLEKENEMMMVQIYVDDIIFGGTSEKLVQNFREEYDKGVQDEHGGRIEVLSWTSSKSD</sequence>
<keyword evidence="2" id="KW-1185">Reference proteome</keyword>